<evidence type="ECO:0000313" key="2">
    <source>
        <dbReference type="EMBL" id="CAF5180967.1"/>
    </source>
</evidence>
<comment type="caution">
    <text evidence="2">The sequence shown here is derived from an EMBL/GenBank/DDBJ whole genome shotgun (WGS) entry which is preliminary data.</text>
</comment>
<evidence type="ECO:0000313" key="1">
    <source>
        <dbReference type="EMBL" id="CAF5054122.1"/>
    </source>
</evidence>
<dbReference type="AlphaFoldDB" id="A0A8S3HDZ7"/>
<accession>A0A8S3HDZ7</accession>
<dbReference type="Proteomes" id="UP000681967">
    <property type="component" value="Unassembled WGS sequence"/>
</dbReference>
<evidence type="ECO:0000313" key="3">
    <source>
        <dbReference type="Proteomes" id="UP000676336"/>
    </source>
</evidence>
<protein>
    <submittedName>
        <fullName evidence="2">Uncharacterized protein</fullName>
    </submittedName>
</protein>
<reference evidence="2" key="1">
    <citation type="submission" date="2021-02" db="EMBL/GenBank/DDBJ databases">
        <authorList>
            <person name="Nowell W R."/>
        </authorList>
    </citation>
    <scope>NUCLEOTIDE SEQUENCE</scope>
</reference>
<name>A0A8S3HDZ7_9BILA</name>
<proteinExistence type="predicted"/>
<sequence>MISGDFELISTSEISLFPLVATDEIDIIHNRLGVYLGGSLENDTKTIGSKLLCQCYDTIKNVLRTTGSSSFYIERGSINIFGTSTGNMLSSVFRPYHSNTMSDGTVSRYMYICASAHKPTNLVPQQVLSVQPNIVHILIVVRLLAQYRPVLVFARHAEDHSTPVPGSLSLSNFDCA</sequence>
<dbReference type="Proteomes" id="UP000676336">
    <property type="component" value="Unassembled WGS sequence"/>
</dbReference>
<dbReference type="EMBL" id="CAJOBH010226785">
    <property type="protein sequence ID" value="CAF5054122.1"/>
    <property type="molecule type" value="Genomic_DNA"/>
</dbReference>
<gene>
    <name evidence="1" type="ORF">BYL167_LOCUS58451</name>
    <name evidence="2" type="ORF">SMN809_LOCUS68931</name>
</gene>
<organism evidence="2 3">
    <name type="scientific">Rotaria magnacalcarata</name>
    <dbReference type="NCBI Taxonomy" id="392030"/>
    <lineage>
        <taxon>Eukaryota</taxon>
        <taxon>Metazoa</taxon>
        <taxon>Spiralia</taxon>
        <taxon>Gnathifera</taxon>
        <taxon>Rotifera</taxon>
        <taxon>Eurotatoria</taxon>
        <taxon>Bdelloidea</taxon>
        <taxon>Philodinida</taxon>
        <taxon>Philodinidae</taxon>
        <taxon>Rotaria</taxon>
    </lineage>
</organism>
<dbReference type="EMBL" id="CAJOBI010318402">
    <property type="protein sequence ID" value="CAF5180967.1"/>
    <property type="molecule type" value="Genomic_DNA"/>
</dbReference>